<dbReference type="InterPro" id="IPR015421">
    <property type="entry name" value="PyrdxlP-dep_Trfase_major"/>
</dbReference>
<dbReference type="PANTHER" id="PTHR43795">
    <property type="entry name" value="BIFUNCTIONAL ASPARTATE AMINOTRANSFERASE AND GLUTAMATE/ASPARTATE-PREPHENATE AMINOTRANSFERASE-RELATED"/>
    <property type="match status" value="1"/>
</dbReference>
<dbReference type="InterPro" id="IPR015424">
    <property type="entry name" value="PyrdxlP-dep_Trfase"/>
</dbReference>
<comment type="similarity">
    <text evidence="1">Belongs to the class-I pyridoxal-phosphate-dependent aminotransferase family.</text>
</comment>
<dbReference type="Gene3D" id="3.40.640.10">
    <property type="entry name" value="Type I PLP-dependent aspartate aminotransferase-like (Major domain)"/>
    <property type="match status" value="1"/>
</dbReference>
<dbReference type="CDD" id="cd00609">
    <property type="entry name" value="AAT_like"/>
    <property type="match status" value="1"/>
</dbReference>
<dbReference type="InParanoid" id="A0A2N3N454"/>
<dbReference type="GO" id="GO:0030170">
    <property type="term" value="F:pyridoxal phosphate binding"/>
    <property type="evidence" value="ECO:0007669"/>
    <property type="project" value="InterPro"/>
</dbReference>
<sequence>MTLSARAEKNARRTGTALIWKIIQDLWEPTSNPLGYISLGVAENLLMHDDLLAHIHGNLNATSQALTYGDGTGGSKRLRAAVTRFLTKHLKPAEPIQSKHITMTNGCSSAVEHLAWAIANPGEGFLLGQPYYGTFKDDITLRTGAKLVPVAFKGVDPLSPEAVQRYEDVLLESHAKGVKIAGLILCHPHNPLGRCYPREVIIDLMKLCEKYSIHLISDEIYALSVWSDAPPAVPFESALSIPLDGIMDPSRLHAIWGMSKDFGANGLRMGTIISQHNEELHSALVCVSLYTSTSSLSEIATANILNDDAWVDSYIASNRKKLAANYAVARDWAEENGVPYAKGVNAAFFLWVNLGAVYRTKHPDREVDDIDNVVMDALLRNKVFLASGKAFGSEEPGWFRIVFSVKEDYLREGLKRVLAALDE</sequence>
<organism evidence="4 5">
    <name type="scientific">Lomentospora prolificans</name>
    <dbReference type="NCBI Taxonomy" id="41688"/>
    <lineage>
        <taxon>Eukaryota</taxon>
        <taxon>Fungi</taxon>
        <taxon>Dikarya</taxon>
        <taxon>Ascomycota</taxon>
        <taxon>Pezizomycotina</taxon>
        <taxon>Sordariomycetes</taxon>
        <taxon>Hypocreomycetidae</taxon>
        <taxon>Microascales</taxon>
        <taxon>Microascaceae</taxon>
        <taxon>Lomentospora</taxon>
    </lineage>
</organism>
<dbReference type="Gene3D" id="3.90.1150.10">
    <property type="entry name" value="Aspartate Aminotransferase, domain 1"/>
    <property type="match status" value="1"/>
</dbReference>
<evidence type="ECO:0000256" key="2">
    <source>
        <dbReference type="ARBA" id="ARBA00022898"/>
    </source>
</evidence>
<dbReference type="AlphaFoldDB" id="A0A2N3N454"/>
<accession>A0A2N3N454</accession>
<keyword evidence="5" id="KW-1185">Reference proteome</keyword>
<dbReference type="STRING" id="41688.A0A2N3N454"/>
<dbReference type="EMBL" id="NLAX01000701">
    <property type="protein sequence ID" value="PKS07211.1"/>
    <property type="molecule type" value="Genomic_DNA"/>
</dbReference>
<dbReference type="Pfam" id="PF00155">
    <property type="entry name" value="Aminotran_1_2"/>
    <property type="match status" value="1"/>
</dbReference>
<dbReference type="Proteomes" id="UP000233524">
    <property type="component" value="Unassembled WGS sequence"/>
</dbReference>
<dbReference type="SUPFAM" id="SSF53383">
    <property type="entry name" value="PLP-dependent transferases"/>
    <property type="match status" value="1"/>
</dbReference>
<evidence type="ECO:0000256" key="1">
    <source>
        <dbReference type="ARBA" id="ARBA00007441"/>
    </source>
</evidence>
<dbReference type="PROSITE" id="PS00105">
    <property type="entry name" value="AA_TRANSFER_CLASS_1"/>
    <property type="match status" value="1"/>
</dbReference>
<evidence type="ECO:0000313" key="5">
    <source>
        <dbReference type="Proteomes" id="UP000233524"/>
    </source>
</evidence>
<dbReference type="PANTHER" id="PTHR43795:SF63">
    <property type="entry name" value="PUTATIVE (AFU_ORTHOLOGUE AFUA_4G00630)-RELATED"/>
    <property type="match status" value="1"/>
</dbReference>
<keyword evidence="2" id="KW-0663">Pyridoxal phosphate</keyword>
<comment type="caution">
    <text evidence="4">The sequence shown here is derived from an EMBL/GenBank/DDBJ whole genome shotgun (WGS) entry which is preliminary data.</text>
</comment>
<dbReference type="OrthoDB" id="7042322at2759"/>
<dbReference type="VEuPathDB" id="FungiDB:jhhlp_005813"/>
<protein>
    <recommendedName>
        <fullName evidence="3">Aminotransferase class I/classII large domain-containing protein</fullName>
    </recommendedName>
</protein>
<proteinExistence type="inferred from homology"/>
<dbReference type="InterPro" id="IPR004838">
    <property type="entry name" value="NHTrfase_class1_PyrdxlP-BS"/>
</dbReference>
<dbReference type="PRINTS" id="PR00753">
    <property type="entry name" value="ACCSYNTHASE"/>
</dbReference>
<reference evidence="4 5" key="1">
    <citation type="journal article" date="2017" name="G3 (Bethesda)">
        <title>First Draft Genome Sequence of the Pathogenic Fungus Lomentospora prolificans (Formerly Scedosporium prolificans).</title>
        <authorList>
            <person name="Luo R."/>
            <person name="Zimin A."/>
            <person name="Workman R."/>
            <person name="Fan Y."/>
            <person name="Pertea G."/>
            <person name="Grossman N."/>
            <person name="Wear M.P."/>
            <person name="Jia B."/>
            <person name="Miller H."/>
            <person name="Casadevall A."/>
            <person name="Timp W."/>
            <person name="Zhang S.X."/>
            <person name="Salzberg S.L."/>
        </authorList>
    </citation>
    <scope>NUCLEOTIDE SEQUENCE [LARGE SCALE GENOMIC DNA]</scope>
    <source>
        <strain evidence="4 5">JHH-5317</strain>
    </source>
</reference>
<evidence type="ECO:0000313" key="4">
    <source>
        <dbReference type="EMBL" id="PKS07211.1"/>
    </source>
</evidence>
<evidence type="ECO:0000259" key="3">
    <source>
        <dbReference type="Pfam" id="PF00155"/>
    </source>
</evidence>
<gene>
    <name evidence="4" type="ORF">jhhlp_005813</name>
</gene>
<dbReference type="InterPro" id="IPR004839">
    <property type="entry name" value="Aminotransferase_I/II_large"/>
</dbReference>
<dbReference type="InterPro" id="IPR015422">
    <property type="entry name" value="PyrdxlP-dep_Trfase_small"/>
</dbReference>
<dbReference type="GO" id="GO:0008483">
    <property type="term" value="F:transaminase activity"/>
    <property type="evidence" value="ECO:0007669"/>
    <property type="project" value="TreeGrafter"/>
</dbReference>
<name>A0A2N3N454_9PEZI</name>
<feature type="domain" description="Aminotransferase class I/classII large" evidence="3">
    <location>
        <begin position="39"/>
        <end position="416"/>
    </location>
</feature>
<dbReference type="InterPro" id="IPR050478">
    <property type="entry name" value="Ethylene_sulfur-biosynth"/>
</dbReference>
<dbReference type="GO" id="GO:0006520">
    <property type="term" value="P:amino acid metabolic process"/>
    <property type="evidence" value="ECO:0007669"/>
    <property type="project" value="TreeGrafter"/>
</dbReference>